<keyword evidence="7" id="KW-0347">Helicase</keyword>
<dbReference type="CDD" id="cd18788">
    <property type="entry name" value="SF2_C_XPD"/>
    <property type="match status" value="1"/>
</dbReference>
<dbReference type="Pfam" id="PF13307">
    <property type="entry name" value="Helicase_C_2"/>
    <property type="match status" value="1"/>
</dbReference>
<evidence type="ECO:0000256" key="7">
    <source>
        <dbReference type="ARBA" id="ARBA00022806"/>
    </source>
</evidence>
<accession>A0A914BXS2</accession>
<sequence>MKAFYDALQEQKIAILESPTGTGKSLSTICAALTWLEDFNRAQEEEIQRKLVEVEKTEKESAIDNDWINAHRKKLESKKSLADVEESMAQNKRLAARLERARTDSSRSSISDRIRKRKGRVIEEENVEFDINDEVHKEKDPDSDLIPVDYLSDEEIPEESESPLKCTKIIYATRTHSQLNQFVAEIQKTRFRPRVVTVGSRANLCVNDAVLALKQGNLINDRCNELRDSKNPNIGAKKLKDQNGEKVPKSTKSCHCEYFKSDAIEDLADQILALKTNTLDSVVETGRRLQGCAYFASRSVLPICELVLVPYQVLLHKPTREAWGVDLKNNIVVVDEAHNLLQTISAIHATELDEKQLSIGATLIRDYIDRFRSRLKAKNFMYIRQLQKVVVSLENLLRKFKNQPENCVYTLPRFLTQMSCTEVDFFKLLHYMETTNLCKKFHGYFMRYCNSVGVQSKPKEAEKPVSGVKMLMNKLKNVENQENLSKIETPEEPEKPSVAARVSSPLYHIMQFIEALTTPSDDARIIINKEDPNNGKNARFHFILLNPAEKLRDIVKNSRSLVLIGAEKLRDIVKNSRSLVLIGGTMQPVDQLLDAFERVCEIPRADIREFSCGHVIDDNQLTAISLGRGPNQHELTLTYANRSTSATIAAITQCLVNMLRQVPNGAVVFFPSYDYMGFFMKAIKNSGALAQLSNVKPVFFESRDANSNVWQKFCTAAKLEKGALLCAVVGGKLSEGINFSDELGRCVFMVGLPYANKSSIELQEQMKYLDEKVRSGSGSAFYEALCMHSVNQAIGRVIRHRNDYAAIILLDSRFAKPNISQALPGWIKDRLTHHDNFGPAFSQLVKFFKSR</sequence>
<evidence type="ECO:0000313" key="16">
    <source>
        <dbReference type="WBParaSite" id="ACRNAN_Path_1225.g4774.t1"/>
    </source>
</evidence>
<dbReference type="GO" id="GO:0051536">
    <property type="term" value="F:iron-sulfur cluster binding"/>
    <property type="evidence" value="ECO:0007669"/>
    <property type="project" value="UniProtKB-KW"/>
</dbReference>
<evidence type="ECO:0000256" key="9">
    <source>
        <dbReference type="ARBA" id="ARBA00023004"/>
    </source>
</evidence>
<keyword evidence="10" id="KW-0411">Iron-sulfur</keyword>
<dbReference type="GO" id="GO:0005524">
    <property type="term" value="F:ATP binding"/>
    <property type="evidence" value="ECO:0007669"/>
    <property type="project" value="UniProtKB-KW"/>
</dbReference>
<comment type="subcellular location">
    <subcellularLocation>
        <location evidence="2">Nucleus</location>
    </subcellularLocation>
</comment>
<dbReference type="InterPro" id="IPR006555">
    <property type="entry name" value="ATP-dep_Helicase_C"/>
</dbReference>
<evidence type="ECO:0000256" key="5">
    <source>
        <dbReference type="ARBA" id="ARBA00022741"/>
    </source>
</evidence>
<dbReference type="Proteomes" id="UP000887540">
    <property type="component" value="Unplaced"/>
</dbReference>
<dbReference type="InterPro" id="IPR027417">
    <property type="entry name" value="P-loop_NTPase"/>
</dbReference>
<dbReference type="GO" id="GO:0005634">
    <property type="term" value="C:nucleus"/>
    <property type="evidence" value="ECO:0007669"/>
    <property type="project" value="UniProtKB-SubCell"/>
</dbReference>
<dbReference type="GO" id="GO:0003677">
    <property type="term" value="F:DNA binding"/>
    <property type="evidence" value="ECO:0007669"/>
    <property type="project" value="InterPro"/>
</dbReference>
<dbReference type="AlphaFoldDB" id="A0A914BXS2"/>
<keyword evidence="4" id="KW-0479">Metal-binding</keyword>
<keyword evidence="15" id="KW-1185">Reference proteome</keyword>
<evidence type="ECO:0000256" key="1">
    <source>
        <dbReference type="ARBA" id="ARBA00001966"/>
    </source>
</evidence>
<organism evidence="15 16">
    <name type="scientific">Acrobeloides nanus</name>
    <dbReference type="NCBI Taxonomy" id="290746"/>
    <lineage>
        <taxon>Eukaryota</taxon>
        <taxon>Metazoa</taxon>
        <taxon>Ecdysozoa</taxon>
        <taxon>Nematoda</taxon>
        <taxon>Chromadorea</taxon>
        <taxon>Rhabditida</taxon>
        <taxon>Tylenchina</taxon>
        <taxon>Cephalobomorpha</taxon>
        <taxon>Cephaloboidea</taxon>
        <taxon>Cephalobidae</taxon>
        <taxon>Acrobeloides</taxon>
    </lineage>
</organism>
<dbReference type="GO" id="GO:0006139">
    <property type="term" value="P:nucleobase-containing compound metabolic process"/>
    <property type="evidence" value="ECO:0007669"/>
    <property type="project" value="InterPro"/>
</dbReference>
<keyword evidence="9" id="KW-0408">Iron</keyword>
<keyword evidence="5" id="KW-0547">Nucleotide-binding</keyword>
<evidence type="ECO:0000256" key="13">
    <source>
        <dbReference type="SAM" id="Coils"/>
    </source>
</evidence>
<dbReference type="NCBIfam" id="TIGR00604">
    <property type="entry name" value="rad3"/>
    <property type="match status" value="1"/>
</dbReference>
<keyword evidence="8" id="KW-0067">ATP-binding</keyword>
<dbReference type="GO" id="GO:0003678">
    <property type="term" value="F:DNA helicase activity"/>
    <property type="evidence" value="ECO:0007669"/>
    <property type="project" value="InterPro"/>
</dbReference>
<name>A0A914BXS2_9BILA</name>
<evidence type="ECO:0000256" key="11">
    <source>
        <dbReference type="ARBA" id="ARBA00023235"/>
    </source>
</evidence>
<proteinExistence type="inferred from homology"/>
<comment type="cofactor">
    <cofactor evidence="1">
        <name>[4Fe-4S] cluster</name>
        <dbReference type="ChEBI" id="CHEBI:49883"/>
    </cofactor>
</comment>
<dbReference type="PROSITE" id="PS51193">
    <property type="entry name" value="HELICASE_ATP_BIND_2"/>
    <property type="match status" value="1"/>
</dbReference>
<dbReference type="SMART" id="SM00488">
    <property type="entry name" value="DEXDc2"/>
    <property type="match status" value="1"/>
</dbReference>
<dbReference type="Pfam" id="PF06733">
    <property type="entry name" value="DEAD_2"/>
    <property type="match status" value="1"/>
</dbReference>
<dbReference type="InterPro" id="IPR013020">
    <property type="entry name" value="Rad3/Chl1-like"/>
</dbReference>
<dbReference type="PANTHER" id="PTHR11472:SF41">
    <property type="entry name" value="ATP-DEPENDENT DNA HELICASE DDX11-RELATED"/>
    <property type="match status" value="1"/>
</dbReference>
<dbReference type="InterPro" id="IPR014013">
    <property type="entry name" value="Helic_SF1/SF2_ATP-bd_DinG/Rad3"/>
</dbReference>
<feature type="domain" description="Helicase ATP-binding" evidence="14">
    <location>
        <begin position="1"/>
        <end position="387"/>
    </location>
</feature>
<dbReference type="Gene3D" id="3.40.50.300">
    <property type="entry name" value="P-loop containing nucleotide triphosphate hydrolases"/>
    <property type="match status" value="3"/>
</dbReference>
<comment type="similarity">
    <text evidence="3">Belongs to the DEAD box helicase family. DEAH subfamily. DDX11/CHL1 sub-subfamily.</text>
</comment>
<keyword evidence="12" id="KW-0539">Nucleus</keyword>
<evidence type="ECO:0000313" key="15">
    <source>
        <dbReference type="Proteomes" id="UP000887540"/>
    </source>
</evidence>
<evidence type="ECO:0000256" key="2">
    <source>
        <dbReference type="ARBA" id="ARBA00004123"/>
    </source>
</evidence>
<dbReference type="InterPro" id="IPR010614">
    <property type="entry name" value="RAD3-like_helicase_DEAD"/>
</dbReference>
<dbReference type="SUPFAM" id="SSF52540">
    <property type="entry name" value="P-loop containing nucleoside triphosphate hydrolases"/>
    <property type="match status" value="1"/>
</dbReference>
<dbReference type="InterPro" id="IPR006554">
    <property type="entry name" value="Helicase-like_DEXD_c2"/>
</dbReference>
<protein>
    <submittedName>
        <fullName evidence="16">Helicase ATP-binding domain-containing protein</fullName>
    </submittedName>
</protein>
<dbReference type="GO" id="GO:0046872">
    <property type="term" value="F:metal ion binding"/>
    <property type="evidence" value="ECO:0007669"/>
    <property type="project" value="UniProtKB-KW"/>
</dbReference>
<keyword evidence="13" id="KW-0175">Coiled coil</keyword>
<dbReference type="InterPro" id="IPR045028">
    <property type="entry name" value="DinG/Rad3-like"/>
</dbReference>
<evidence type="ECO:0000259" key="14">
    <source>
        <dbReference type="PROSITE" id="PS51193"/>
    </source>
</evidence>
<evidence type="ECO:0000256" key="10">
    <source>
        <dbReference type="ARBA" id="ARBA00023014"/>
    </source>
</evidence>
<dbReference type="GO" id="GO:0034085">
    <property type="term" value="P:establishment of sister chromatid cohesion"/>
    <property type="evidence" value="ECO:0007669"/>
    <property type="project" value="TreeGrafter"/>
</dbReference>
<keyword evidence="11" id="KW-0413">Isomerase</keyword>
<evidence type="ECO:0000256" key="8">
    <source>
        <dbReference type="ARBA" id="ARBA00022840"/>
    </source>
</evidence>
<dbReference type="SMART" id="SM00491">
    <property type="entry name" value="HELICc2"/>
    <property type="match status" value="1"/>
</dbReference>
<evidence type="ECO:0000256" key="12">
    <source>
        <dbReference type="ARBA" id="ARBA00023242"/>
    </source>
</evidence>
<dbReference type="GO" id="GO:0016818">
    <property type="term" value="F:hydrolase activity, acting on acid anhydrides, in phosphorus-containing anhydrides"/>
    <property type="evidence" value="ECO:0007669"/>
    <property type="project" value="InterPro"/>
</dbReference>
<feature type="coiled-coil region" evidence="13">
    <location>
        <begin position="40"/>
        <end position="104"/>
    </location>
</feature>
<evidence type="ECO:0000256" key="6">
    <source>
        <dbReference type="ARBA" id="ARBA00022801"/>
    </source>
</evidence>
<keyword evidence="6" id="KW-0378">Hydrolase</keyword>
<dbReference type="PANTHER" id="PTHR11472">
    <property type="entry name" value="DNA REPAIR DEAD HELICASE RAD3/XP-D SUBFAMILY MEMBER"/>
    <property type="match status" value="1"/>
</dbReference>
<reference evidence="16" key="1">
    <citation type="submission" date="2022-11" db="UniProtKB">
        <authorList>
            <consortium name="WormBaseParasite"/>
        </authorList>
    </citation>
    <scope>IDENTIFICATION</scope>
</reference>
<dbReference type="WBParaSite" id="ACRNAN_Path_1225.g4774.t1">
    <property type="protein sequence ID" value="ACRNAN_Path_1225.g4774.t1"/>
    <property type="gene ID" value="ACRNAN_Path_1225.g4774"/>
</dbReference>
<evidence type="ECO:0000256" key="3">
    <source>
        <dbReference type="ARBA" id="ARBA00008435"/>
    </source>
</evidence>
<evidence type="ECO:0000256" key="4">
    <source>
        <dbReference type="ARBA" id="ARBA00022723"/>
    </source>
</evidence>